<accession>A0A830HHU2</accession>
<keyword evidence="3" id="KW-1185">Reference proteome</keyword>
<name>A0A830HHU2_9CHLO</name>
<comment type="caution">
    <text evidence="2">The sequence shown here is derived from an EMBL/GenBank/DDBJ whole genome shotgun (WGS) entry which is preliminary data.</text>
</comment>
<feature type="region of interest" description="Disordered" evidence="1">
    <location>
        <begin position="1"/>
        <end position="132"/>
    </location>
</feature>
<organism evidence="2 3">
    <name type="scientific">Pycnococcus provasolii</name>
    <dbReference type="NCBI Taxonomy" id="41880"/>
    <lineage>
        <taxon>Eukaryota</taxon>
        <taxon>Viridiplantae</taxon>
        <taxon>Chlorophyta</taxon>
        <taxon>Pseudoscourfieldiophyceae</taxon>
        <taxon>Pseudoscourfieldiales</taxon>
        <taxon>Pycnococcaceae</taxon>
        <taxon>Pycnococcus</taxon>
    </lineage>
</organism>
<feature type="compositionally biased region" description="Low complexity" evidence="1">
    <location>
        <begin position="116"/>
        <end position="126"/>
    </location>
</feature>
<feature type="compositionally biased region" description="Gly residues" evidence="1">
    <location>
        <begin position="26"/>
        <end position="48"/>
    </location>
</feature>
<sequence length="194" mass="21096">MEEELGQPLPQMRRPLGLLSSNTLHGAGGASGDLAGAAGGHGASGRLGGGRKRKVSGRVRFSADVDADVYDDGAQTKSVPGDEEDDDALLHNDEQQQQQQQQQKQQKPLTREELQATATASAERAAFQVHSDTHDAERARIVAEAMFNVPEDKWEEEAMPAFVNALDERYRHIAPAADDEIARAELLLSRLMKT</sequence>
<dbReference type="EMBL" id="BNJQ01000014">
    <property type="protein sequence ID" value="GHP06886.1"/>
    <property type="molecule type" value="Genomic_DNA"/>
</dbReference>
<dbReference type="AlphaFoldDB" id="A0A830HHU2"/>
<reference evidence="2" key="1">
    <citation type="submission" date="2020-10" db="EMBL/GenBank/DDBJ databases">
        <title>Unveiling of a novel bifunctional photoreceptor, Dualchrome1, isolated from a cosmopolitan green alga.</title>
        <authorList>
            <person name="Suzuki S."/>
            <person name="Kawachi M."/>
        </authorList>
    </citation>
    <scope>NUCLEOTIDE SEQUENCE</scope>
    <source>
        <strain evidence="2">NIES 2893</strain>
    </source>
</reference>
<evidence type="ECO:0000313" key="3">
    <source>
        <dbReference type="Proteomes" id="UP000660262"/>
    </source>
</evidence>
<evidence type="ECO:0000313" key="2">
    <source>
        <dbReference type="EMBL" id="GHP06886.1"/>
    </source>
</evidence>
<proteinExistence type="predicted"/>
<protein>
    <submittedName>
        <fullName evidence="2">Uncharacterized protein</fullName>
    </submittedName>
</protein>
<dbReference type="Proteomes" id="UP000660262">
    <property type="component" value="Unassembled WGS sequence"/>
</dbReference>
<evidence type="ECO:0000256" key="1">
    <source>
        <dbReference type="SAM" id="MobiDB-lite"/>
    </source>
</evidence>
<gene>
    <name evidence="2" type="ORF">PPROV_000563000</name>
</gene>
<feature type="compositionally biased region" description="Low complexity" evidence="1">
    <location>
        <begin position="95"/>
        <end position="107"/>
    </location>
</feature>